<dbReference type="Gramene" id="PGSC0003DMT400054333">
    <property type="protein sequence ID" value="PGSC0003DMT400054333"/>
    <property type="gene ID" value="PGSC0003DMG400021086"/>
</dbReference>
<keyword evidence="1" id="KW-1133">Transmembrane helix</keyword>
<name>M1BW45_SOLTU</name>
<dbReference type="InParanoid" id="M1BW45"/>
<sequence length="129" mass="14622">MVSPLSCWPVELLMVWSSLGWGFMVAFRRNERPETVRFLVVVWSGFKGGCWCIWVVFGVVSGEIWVMFVVVWVGVLGLLVSDAVVWRKCSFSVGFWRLDGCLEVAGVRLPGFCSPSFRRGRVVGEENRQ</sequence>
<dbReference type="PaxDb" id="4113-PGSC0003DMT400054333"/>
<protein>
    <submittedName>
        <fullName evidence="2">Hydroxyproline-rich glycoprotein</fullName>
    </submittedName>
</protein>
<dbReference type="HOGENOM" id="CLU_1952620_0_0_1"/>
<reference evidence="3" key="1">
    <citation type="journal article" date="2011" name="Nature">
        <title>Genome sequence and analysis of the tuber crop potato.</title>
        <authorList>
            <consortium name="The Potato Genome Sequencing Consortium"/>
        </authorList>
    </citation>
    <scope>NUCLEOTIDE SEQUENCE [LARGE SCALE GENOMIC DNA]</scope>
    <source>
        <strain evidence="3">cv. DM1-3 516 R44</strain>
    </source>
</reference>
<evidence type="ECO:0000256" key="1">
    <source>
        <dbReference type="SAM" id="Phobius"/>
    </source>
</evidence>
<feature type="transmembrane region" description="Helical" evidence="1">
    <location>
        <begin position="64"/>
        <end position="86"/>
    </location>
</feature>
<feature type="transmembrane region" description="Helical" evidence="1">
    <location>
        <begin position="6"/>
        <end position="26"/>
    </location>
</feature>
<dbReference type="EnsemblPlants" id="PGSC0003DMT400054333">
    <property type="protein sequence ID" value="PGSC0003DMT400054333"/>
    <property type="gene ID" value="PGSC0003DMG400021086"/>
</dbReference>
<accession>M1BW45</accession>
<keyword evidence="3" id="KW-1185">Reference proteome</keyword>
<evidence type="ECO:0000313" key="3">
    <source>
        <dbReference type="Proteomes" id="UP000011115"/>
    </source>
</evidence>
<keyword evidence="1" id="KW-0472">Membrane</keyword>
<feature type="transmembrane region" description="Helical" evidence="1">
    <location>
        <begin position="38"/>
        <end position="58"/>
    </location>
</feature>
<organism evidence="2 3">
    <name type="scientific">Solanum tuberosum</name>
    <name type="common">Potato</name>
    <dbReference type="NCBI Taxonomy" id="4113"/>
    <lineage>
        <taxon>Eukaryota</taxon>
        <taxon>Viridiplantae</taxon>
        <taxon>Streptophyta</taxon>
        <taxon>Embryophyta</taxon>
        <taxon>Tracheophyta</taxon>
        <taxon>Spermatophyta</taxon>
        <taxon>Magnoliopsida</taxon>
        <taxon>eudicotyledons</taxon>
        <taxon>Gunneridae</taxon>
        <taxon>Pentapetalae</taxon>
        <taxon>asterids</taxon>
        <taxon>lamiids</taxon>
        <taxon>Solanales</taxon>
        <taxon>Solanaceae</taxon>
        <taxon>Solanoideae</taxon>
        <taxon>Solaneae</taxon>
        <taxon>Solanum</taxon>
    </lineage>
</organism>
<proteinExistence type="predicted"/>
<dbReference type="AlphaFoldDB" id="M1BW45"/>
<reference evidence="2" key="2">
    <citation type="submission" date="2015-06" db="UniProtKB">
        <authorList>
            <consortium name="EnsemblPlants"/>
        </authorList>
    </citation>
    <scope>IDENTIFICATION</scope>
    <source>
        <strain evidence="2">DM1-3 516 R44</strain>
    </source>
</reference>
<dbReference type="Proteomes" id="UP000011115">
    <property type="component" value="Unassembled WGS sequence"/>
</dbReference>
<evidence type="ECO:0000313" key="2">
    <source>
        <dbReference type="EnsemblPlants" id="PGSC0003DMT400054333"/>
    </source>
</evidence>
<keyword evidence="1" id="KW-0812">Transmembrane</keyword>